<proteinExistence type="predicted"/>
<keyword evidence="2" id="KW-1185">Reference proteome</keyword>
<evidence type="ECO:0000313" key="1">
    <source>
        <dbReference type="EMBL" id="MBB6455415.1"/>
    </source>
</evidence>
<gene>
    <name evidence="1" type="ORF">HNQ94_003915</name>
</gene>
<evidence type="ECO:0008006" key="3">
    <source>
        <dbReference type="Google" id="ProtNLM"/>
    </source>
</evidence>
<dbReference type="Proteomes" id="UP000581688">
    <property type="component" value="Unassembled WGS sequence"/>
</dbReference>
<sequence>MKKIISLMFLSLVYLIVAPLFTHANTSPLTLFSVGESKISENENKTYQIATKGLKSGEGFVFTASNIKSGKQNTFQFDLKGAGNVVIKVVETNIKGKFIKETTSKPVTLSDQWKTQQYTLMLSPNTKEMDVMVLTEGKQQITFQTKNIAVKQHKQPTL</sequence>
<accession>A0A841QAL2</accession>
<comment type="caution">
    <text evidence="1">The sequence shown here is derived from an EMBL/GenBank/DDBJ whole genome shotgun (WGS) entry which is preliminary data.</text>
</comment>
<dbReference type="AlphaFoldDB" id="A0A841QAL2"/>
<reference evidence="1 2" key="1">
    <citation type="submission" date="2020-08" db="EMBL/GenBank/DDBJ databases">
        <title>Genomic Encyclopedia of Type Strains, Phase IV (KMG-IV): sequencing the most valuable type-strain genomes for metagenomic binning, comparative biology and taxonomic classification.</title>
        <authorList>
            <person name="Goeker M."/>
        </authorList>
    </citation>
    <scope>NUCLEOTIDE SEQUENCE [LARGE SCALE GENOMIC DNA]</scope>
    <source>
        <strain evidence="1 2">DSM 19612</strain>
    </source>
</reference>
<organism evidence="1 2">
    <name type="scientific">Salirhabdus euzebyi</name>
    <dbReference type="NCBI Taxonomy" id="394506"/>
    <lineage>
        <taxon>Bacteria</taxon>
        <taxon>Bacillati</taxon>
        <taxon>Bacillota</taxon>
        <taxon>Bacilli</taxon>
        <taxon>Bacillales</taxon>
        <taxon>Bacillaceae</taxon>
        <taxon>Salirhabdus</taxon>
    </lineage>
</organism>
<name>A0A841QAL2_9BACI</name>
<protein>
    <recommendedName>
        <fullName evidence="3">CBM6 domain-containing protein</fullName>
    </recommendedName>
</protein>
<dbReference type="EMBL" id="JACHGH010000022">
    <property type="protein sequence ID" value="MBB6455415.1"/>
    <property type="molecule type" value="Genomic_DNA"/>
</dbReference>
<dbReference type="RefSeq" id="WP_174498011.1">
    <property type="nucleotide sequence ID" value="NZ_CADDWK010000027.1"/>
</dbReference>
<evidence type="ECO:0000313" key="2">
    <source>
        <dbReference type="Proteomes" id="UP000581688"/>
    </source>
</evidence>